<dbReference type="RefSeq" id="WP_169452855.1">
    <property type="nucleotide sequence ID" value="NZ_CP051774.1"/>
</dbReference>
<evidence type="ECO:0000256" key="1">
    <source>
        <dbReference type="SAM" id="MobiDB-lite"/>
    </source>
</evidence>
<protein>
    <submittedName>
        <fullName evidence="2">Uncharacterized protein</fullName>
    </submittedName>
</protein>
<sequence>MSRRKIRNYGIAAGLLLALLLLFKTSGPTGEEEGTKNSLRRTSGLSPASSDENGPGKPTKTGRLRESRKVASDEDQKKFARFFLPPVKLEHASIEEAMEKIIAAYAEAAVMTQEHPLDLRVDVSGARPDAILTCTTPRAPADTVIRYLAALTGHRVKGSLPDFRLAILERSTDRKGSLDDTIDPEMLAGFFERQKKPTKAELGNDPFGEEGEAAQEARGPSSTLQEVLRANGFNQDAEFSATPDGHLHYKNLSEAEVELLGMLARFSSPGESGPIQMKASTVIVQLDDSLAQTLSDGMVLSSGQSRLALGELMRSTKADVLSMPALMTREGQSGRIILNGQNPAPAGDGDTWTGVRVASASVPLGLGSEVEYAFEIREPNGQRTKGSSSGILPAGGNGVMVAPQADGKKIVLMQATEPMDASGRLLSEAP</sequence>
<dbReference type="EMBL" id="CP051774">
    <property type="protein sequence ID" value="QJE94634.1"/>
    <property type="molecule type" value="Genomic_DNA"/>
</dbReference>
<feature type="compositionally biased region" description="Basic and acidic residues" evidence="1">
    <location>
        <begin position="63"/>
        <end position="72"/>
    </location>
</feature>
<organism evidence="2 3">
    <name type="scientific">Luteolibacter luteus</name>
    <dbReference type="NCBI Taxonomy" id="2728835"/>
    <lineage>
        <taxon>Bacteria</taxon>
        <taxon>Pseudomonadati</taxon>
        <taxon>Verrucomicrobiota</taxon>
        <taxon>Verrucomicrobiia</taxon>
        <taxon>Verrucomicrobiales</taxon>
        <taxon>Verrucomicrobiaceae</taxon>
        <taxon>Luteolibacter</taxon>
    </lineage>
</organism>
<reference evidence="2 3" key="1">
    <citation type="submission" date="2020-04" db="EMBL/GenBank/DDBJ databases">
        <title>Luteolibacter sp. G-1-1-1 isolated from soil.</title>
        <authorList>
            <person name="Dahal R.H."/>
        </authorList>
    </citation>
    <scope>NUCLEOTIDE SEQUENCE [LARGE SCALE GENOMIC DNA]</scope>
    <source>
        <strain evidence="2 3">G-1-1-1</strain>
    </source>
</reference>
<feature type="compositionally biased region" description="Polar residues" evidence="1">
    <location>
        <begin position="36"/>
        <end position="52"/>
    </location>
</feature>
<dbReference type="Proteomes" id="UP000501812">
    <property type="component" value="Chromosome"/>
</dbReference>
<accession>A0A858RDG3</accession>
<dbReference type="KEGG" id="luo:HHL09_02160"/>
<keyword evidence="3" id="KW-1185">Reference proteome</keyword>
<feature type="region of interest" description="Disordered" evidence="1">
    <location>
        <begin position="194"/>
        <end position="219"/>
    </location>
</feature>
<gene>
    <name evidence="2" type="ORF">HHL09_02160</name>
</gene>
<feature type="region of interest" description="Disordered" evidence="1">
    <location>
        <begin position="28"/>
        <end position="72"/>
    </location>
</feature>
<proteinExistence type="predicted"/>
<dbReference type="AlphaFoldDB" id="A0A858RDG3"/>
<evidence type="ECO:0000313" key="3">
    <source>
        <dbReference type="Proteomes" id="UP000501812"/>
    </source>
</evidence>
<evidence type="ECO:0000313" key="2">
    <source>
        <dbReference type="EMBL" id="QJE94634.1"/>
    </source>
</evidence>
<name>A0A858RDG3_9BACT</name>